<keyword evidence="2" id="KW-1185">Reference proteome</keyword>
<evidence type="ECO:0000313" key="1">
    <source>
        <dbReference type="EMBL" id="KAJ2794348.1"/>
    </source>
</evidence>
<comment type="caution">
    <text evidence="1">The sequence shown here is derived from an EMBL/GenBank/DDBJ whole genome shotgun (WGS) entry which is preliminary data.</text>
</comment>
<dbReference type="Proteomes" id="UP001140087">
    <property type="component" value="Unassembled WGS sequence"/>
</dbReference>
<dbReference type="EMBL" id="JANBUN010002542">
    <property type="protein sequence ID" value="KAJ2794348.1"/>
    <property type="molecule type" value="Genomic_DNA"/>
</dbReference>
<protein>
    <submittedName>
        <fullName evidence="1">Rad2 nuclease</fullName>
    </submittedName>
</protein>
<reference evidence="1" key="1">
    <citation type="submission" date="2022-07" db="EMBL/GenBank/DDBJ databases">
        <title>Phylogenomic reconstructions and comparative analyses of Kickxellomycotina fungi.</title>
        <authorList>
            <person name="Reynolds N.K."/>
            <person name="Stajich J.E."/>
            <person name="Barry K."/>
            <person name="Grigoriev I.V."/>
            <person name="Crous P."/>
            <person name="Smith M.E."/>
        </authorList>
    </citation>
    <scope>NUCLEOTIDE SEQUENCE</scope>
    <source>
        <strain evidence="1">BCRC 34780</strain>
    </source>
</reference>
<sequence length="504" mass="53095">MNQCGEGVVFDRARIHRAKAVDIGGWSDAQIRRMCILSGCDYAASAPGIGLRKAHRYVARSTDIQMAVRLMRADGVAVADGYEDDVERAELTFLYQRVYDPRTTMLDFVTPLAGGVRAESMPFIGDALDPRVAQSVAEAEIDPFTFEPFRKPSAELEEAEGVKAEAAAAADDVKEEGQRAAAGAATRPQPGPATPVRRTLVSLWRKKSAFATILAKPSAPDAQQASLTVSTEVALVSDPARPDEGPDDAVRVKFRARDTGGPTVSTAQCSRFFSKPASAERAESSAAAPADAADGGDAEEPSPPSTAVAPETPEPPAAEARSEPGSEAPEEHTQPLTAGSDESEQPTTAGVTDTQDTDTTLVWAPPEDAQPGASRAHALFAKFAFKSSSASGPPLTPNRRQVSAGRATGAWAGLRSPRGASPGKALTLSQMSRRISAGMAQSYPADDIAEDQPPKRKGGHFLEAVGKFRCTERAGPWASPQRSAPVADEIVDCSDSDKENAICV</sequence>
<accession>A0ACC1KTE6</accession>
<proteinExistence type="predicted"/>
<organism evidence="1 2">
    <name type="scientific">Coemansia helicoidea</name>
    <dbReference type="NCBI Taxonomy" id="1286919"/>
    <lineage>
        <taxon>Eukaryota</taxon>
        <taxon>Fungi</taxon>
        <taxon>Fungi incertae sedis</taxon>
        <taxon>Zoopagomycota</taxon>
        <taxon>Kickxellomycotina</taxon>
        <taxon>Kickxellomycetes</taxon>
        <taxon>Kickxellales</taxon>
        <taxon>Kickxellaceae</taxon>
        <taxon>Coemansia</taxon>
    </lineage>
</organism>
<gene>
    <name evidence="1" type="primary">EXO1</name>
    <name evidence="1" type="ORF">H4R21_005531</name>
</gene>
<evidence type="ECO:0000313" key="2">
    <source>
        <dbReference type="Proteomes" id="UP001140087"/>
    </source>
</evidence>
<name>A0ACC1KTE6_9FUNG</name>